<feature type="transmembrane region" description="Helical" evidence="1">
    <location>
        <begin position="130"/>
        <end position="148"/>
    </location>
</feature>
<feature type="transmembrane region" description="Helical" evidence="1">
    <location>
        <begin position="154"/>
        <end position="177"/>
    </location>
</feature>
<organism evidence="4 5">
    <name type="scientific">Streptomyces asoensis</name>
    <dbReference type="NCBI Taxonomy" id="249586"/>
    <lineage>
        <taxon>Bacteria</taxon>
        <taxon>Bacillati</taxon>
        <taxon>Actinomycetota</taxon>
        <taxon>Actinomycetes</taxon>
        <taxon>Kitasatosporales</taxon>
        <taxon>Streptomycetaceae</taxon>
        <taxon>Streptomyces</taxon>
    </lineage>
</organism>
<evidence type="ECO:0000313" key="5">
    <source>
        <dbReference type="Proteomes" id="UP000649259"/>
    </source>
</evidence>
<reference evidence="5" key="1">
    <citation type="submission" date="2023-07" db="EMBL/GenBank/DDBJ databases">
        <title>Whole genome shotgun sequence of Streptomyces cacaoi subsp. asoensis NBRC 13813.</title>
        <authorList>
            <person name="Komaki H."/>
            <person name="Tamura T."/>
        </authorList>
    </citation>
    <scope>NUCLEOTIDE SEQUENCE [LARGE SCALE GENOMIC DNA]</scope>
    <source>
        <strain evidence="5">NBRC 13813</strain>
    </source>
</reference>
<accession>A0ABQ3S519</accession>
<dbReference type="Pfam" id="PF14219">
    <property type="entry name" value="DUF4328"/>
    <property type="match status" value="1"/>
</dbReference>
<proteinExistence type="predicted"/>
<feature type="transmembrane region" description="Helical" evidence="1">
    <location>
        <begin position="50"/>
        <end position="71"/>
    </location>
</feature>
<dbReference type="Proteomes" id="UP000649259">
    <property type="component" value="Unassembled WGS sequence"/>
</dbReference>
<comment type="caution">
    <text evidence="4">The sequence shown here is derived from an EMBL/GenBank/DDBJ whole genome shotgun (WGS) entry which is preliminary data.</text>
</comment>
<dbReference type="EMBL" id="BNEB01000005">
    <property type="protein sequence ID" value="GHI63207.1"/>
    <property type="molecule type" value="Genomic_DNA"/>
</dbReference>
<protein>
    <recommendedName>
        <fullName evidence="3">DUF4328 domain-containing protein</fullName>
    </recommendedName>
</protein>
<sequence length="200" mass="21390">MTSTAPRTHLLLARSAQAATAAAAVADVFRAVSVRDHHLHRTDDSLGRSGFASSVFLYLMTPTVVLFLVWLSRSRRNAQELSPEASVPSRGWTIGAWFVPVVNLVAPRLCVLAIGRASSASWAEKRDTTLVNLWWAAWVAHAVSLLVADRVSPGSMAFLVVAETLMIAAAVLLVLVVERVTALQSAAFGAAVPLAPQPRT</sequence>
<evidence type="ECO:0000256" key="2">
    <source>
        <dbReference type="SAM" id="SignalP"/>
    </source>
</evidence>
<dbReference type="GeneID" id="91472698"/>
<evidence type="ECO:0000313" key="4">
    <source>
        <dbReference type="EMBL" id="GHI63207.1"/>
    </source>
</evidence>
<dbReference type="InterPro" id="IPR025565">
    <property type="entry name" value="DUF4328"/>
</dbReference>
<name>A0ABQ3S519_9ACTN</name>
<keyword evidence="5" id="KW-1185">Reference proteome</keyword>
<gene>
    <name evidence="4" type="ORF">Saso_48570</name>
</gene>
<feature type="signal peptide" evidence="2">
    <location>
        <begin position="1"/>
        <end position="18"/>
    </location>
</feature>
<keyword evidence="1" id="KW-0812">Transmembrane</keyword>
<feature type="chain" id="PRO_5046536836" description="DUF4328 domain-containing protein" evidence="2">
    <location>
        <begin position="19"/>
        <end position="200"/>
    </location>
</feature>
<keyword evidence="1" id="KW-0472">Membrane</keyword>
<evidence type="ECO:0000256" key="1">
    <source>
        <dbReference type="SAM" id="Phobius"/>
    </source>
</evidence>
<feature type="domain" description="DUF4328" evidence="3">
    <location>
        <begin position="43"/>
        <end position="181"/>
    </location>
</feature>
<keyword evidence="1" id="KW-1133">Transmembrane helix</keyword>
<dbReference type="RefSeq" id="WP_189921809.1">
    <property type="nucleotide sequence ID" value="NZ_BMSI01000005.1"/>
</dbReference>
<keyword evidence="2" id="KW-0732">Signal</keyword>
<evidence type="ECO:0000259" key="3">
    <source>
        <dbReference type="Pfam" id="PF14219"/>
    </source>
</evidence>